<dbReference type="InterPro" id="IPR016187">
    <property type="entry name" value="CTDL_fold"/>
</dbReference>
<protein>
    <recommendedName>
        <fullName evidence="4">C-type lectin domain-containing protein</fullName>
    </recommendedName>
</protein>
<accession>A0A6I8NE45</accession>
<dbReference type="Ensembl" id="ENSOANT00000067670.1">
    <property type="protein sequence ID" value="ENSOANP00000039312.1"/>
    <property type="gene ID" value="ENSOANG00000040466.1"/>
</dbReference>
<evidence type="ECO:0000256" key="1">
    <source>
        <dbReference type="ARBA" id="ARBA00004167"/>
    </source>
</evidence>
<keyword evidence="2" id="KW-0430">Lectin</keyword>
<organism evidence="5 6">
    <name type="scientific">Ornithorhynchus anatinus</name>
    <name type="common">Duckbill platypus</name>
    <dbReference type="NCBI Taxonomy" id="9258"/>
    <lineage>
        <taxon>Eukaryota</taxon>
        <taxon>Metazoa</taxon>
        <taxon>Chordata</taxon>
        <taxon>Craniata</taxon>
        <taxon>Vertebrata</taxon>
        <taxon>Euteleostomi</taxon>
        <taxon>Mammalia</taxon>
        <taxon>Monotremata</taxon>
        <taxon>Ornithorhynchidae</taxon>
        <taxon>Ornithorhynchus</taxon>
    </lineage>
</organism>
<evidence type="ECO:0000256" key="3">
    <source>
        <dbReference type="SAM" id="Phobius"/>
    </source>
</evidence>
<sequence>MSGQSSWQDQMTRICSWMNGTIQLKKLFIPSIIVIAALLGLIIPLAKKTCPKCRETCLGDWLQFRNNCYLYDTEKKNWLESQKLCKSLDADLVVIENHQELALVQKFQGSWIGIQRINGQLYWVNGTLLNDALFPLTDPGDCAYISTDKISTDGCSTNKSAVCSKRLTVT</sequence>
<evidence type="ECO:0000313" key="5">
    <source>
        <dbReference type="Ensembl" id="ENSOANP00000039312.1"/>
    </source>
</evidence>
<dbReference type="GO" id="GO:0030246">
    <property type="term" value="F:carbohydrate binding"/>
    <property type="evidence" value="ECO:0007669"/>
    <property type="project" value="UniProtKB-KW"/>
</dbReference>
<dbReference type="Proteomes" id="UP000002279">
    <property type="component" value="Chromosome 17"/>
</dbReference>
<dbReference type="GeneID" id="114817771"/>
<dbReference type="Bgee" id="ENSOANG00000040466">
    <property type="expression patterns" value="Expressed in endometrium"/>
</dbReference>
<evidence type="ECO:0000256" key="2">
    <source>
        <dbReference type="ARBA" id="ARBA00022734"/>
    </source>
</evidence>
<dbReference type="AlphaFoldDB" id="A0A6I8NE45"/>
<dbReference type="InParanoid" id="A0A6I8NE45"/>
<dbReference type="OMA" id="RRNWICT"/>
<dbReference type="KEGG" id="oaa:114817771"/>
<reference evidence="5 6" key="1">
    <citation type="journal article" date="2008" name="Nature">
        <title>Genome analysis of the platypus reveals unique signatures of evolution.</title>
        <authorList>
            <person name="Warren W.C."/>
            <person name="Hillier L.W."/>
            <person name="Marshall Graves J.A."/>
            <person name="Birney E."/>
            <person name="Ponting C.P."/>
            <person name="Grutzner F."/>
            <person name="Belov K."/>
            <person name="Miller W."/>
            <person name="Clarke L."/>
            <person name="Chinwalla A.T."/>
            <person name="Yang S.P."/>
            <person name="Heger A."/>
            <person name="Locke D.P."/>
            <person name="Miethke P."/>
            <person name="Waters P.D."/>
            <person name="Veyrunes F."/>
            <person name="Fulton L."/>
            <person name="Fulton B."/>
            <person name="Graves T."/>
            <person name="Wallis J."/>
            <person name="Puente X.S."/>
            <person name="Lopez-Otin C."/>
            <person name="Ordonez G.R."/>
            <person name="Eichler E.E."/>
            <person name="Chen L."/>
            <person name="Cheng Z."/>
            <person name="Deakin J.E."/>
            <person name="Alsop A."/>
            <person name="Thompson K."/>
            <person name="Kirby P."/>
            <person name="Papenfuss A.T."/>
            <person name="Wakefield M.J."/>
            <person name="Olender T."/>
            <person name="Lancet D."/>
            <person name="Huttley G.A."/>
            <person name="Smit A.F."/>
            <person name="Pask A."/>
            <person name="Temple-Smith P."/>
            <person name="Batzer M.A."/>
            <person name="Walker J.A."/>
            <person name="Konkel M.K."/>
            <person name="Harris R.S."/>
            <person name="Whittington C.M."/>
            <person name="Wong E.S."/>
            <person name="Gemmell N.J."/>
            <person name="Buschiazzo E."/>
            <person name="Vargas Jentzsch I.M."/>
            <person name="Merkel A."/>
            <person name="Schmitz J."/>
            <person name="Zemann A."/>
            <person name="Churakov G."/>
            <person name="Kriegs J.O."/>
            <person name="Brosius J."/>
            <person name="Murchison E.P."/>
            <person name="Sachidanandam R."/>
            <person name="Smith C."/>
            <person name="Hannon G.J."/>
            <person name="Tsend-Ayush E."/>
            <person name="McMillan D."/>
            <person name="Attenborough R."/>
            <person name="Rens W."/>
            <person name="Ferguson-Smith M."/>
            <person name="Lefevre C.M."/>
            <person name="Sharp J.A."/>
            <person name="Nicholas K.R."/>
            <person name="Ray D.A."/>
            <person name="Kube M."/>
            <person name="Reinhardt R."/>
            <person name="Pringle T.H."/>
            <person name="Taylor J."/>
            <person name="Jones R.C."/>
            <person name="Nixon B."/>
            <person name="Dacheux J.L."/>
            <person name="Niwa H."/>
            <person name="Sekita Y."/>
            <person name="Huang X."/>
            <person name="Stark A."/>
            <person name="Kheradpour P."/>
            <person name="Kellis M."/>
            <person name="Flicek P."/>
            <person name="Chen Y."/>
            <person name="Webber C."/>
            <person name="Hardison R."/>
            <person name="Nelson J."/>
            <person name="Hallsworth-Pepin K."/>
            <person name="Delehaunty K."/>
            <person name="Markovic C."/>
            <person name="Minx P."/>
            <person name="Feng Y."/>
            <person name="Kremitzki C."/>
            <person name="Mitreva M."/>
            <person name="Glasscock J."/>
            <person name="Wylie T."/>
            <person name="Wohldmann P."/>
            <person name="Thiru P."/>
            <person name="Nhan M.N."/>
            <person name="Pohl C.S."/>
            <person name="Smith S.M."/>
            <person name="Hou S."/>
            <person name="Nefedov M."/>
            <person name="de Jong P.J."/>
            <person name="Renfree M.B."/>
            <person name="Mardis E.R."/>
            <person name="Wilson R.K."/>
        </authorList>
    </citation>
    <scope>NUCLEOTIDE SEQUENCE [LARGE SCALE GENOMIC DNA]</scope>
    <source>
        <strain evidence="5 6">Glennie</strain>
    </source>
</reference>
<keyword evidence="3" id="KW-1133">Transmembrane helix</keyword>
<comment type="subcellular location">
    <subcellularLocation>
        <location evidence="1">Membrane</location>
        <topology evidence="1">Single-pass membrane protein</topology>
    </subcellularLocation>
</comment>
<keyword evidence="6" id="KW-1185">Reference proteome</keyword>
<dbReference type="PANTHER" id="PTHR47498">
    <property type="entry name" value="C-TYPE LECTIN DOMAIN FAMILY 2 MEMBER L"/>
    <property type="match status" value="1"/>
</dbReference>
<dbReference type="PANTHER" id="PTHR47498:SF1">
    <property type="entry name" value="C-TYPE LECTIN DOMAIN FAMILY 2 MEMBER L"/>
    <property type="match status" value="1"/>
</dbReference>
<dbReference type="InterPro" id="IPR001304">
    <property type="entry name" value="C-type_lectin-like"/>
</dbReference>
<keyword evidence="3" id="KW-0472">Membrane</keyword>
<dbReference type="GO" id="GO:0016020">
    <property type="term" value="C:membrane"/>
    <property type="evidence" value="ECO:0007669"/>
    <property type="project" value="UniProtKB-SubCell"/>
</dbReference>
<reference evidence="5" key="2">
    <citation type="submission" date="2025-08" db="UniProtKB">
        <authorList>
            <consortium name="Ensembl"/>
        </authorList>
    </citation>
    <scope>IDENTIFICATION</scope>
    <source>
        <strain evidence="5">Glennie</strain>
    </source>
</reference>
<keyword evidence="3" id="KW-0812">Transmembrane</keyword>
<feature type="domain" description="C-type lectin" evidence="4">
    <location>
        <begin position="64"/>
        <end position="164"/>
    </location>
</feature>
<dbReference type="PROSITE" id="PS50041">
    <property type="entry name" value="C_TYPE_LECTIN_2"/>
    <property type="match status" value="1"/>
</dbReference>
<name>A0A6I8NE45_ORNAN</name>
<dbReference type="Gene3D" id="3.10.100.10">
    <property type="entry name" value="Mannose-Binding Protein A, subunit A"/>
    <property type="match status" value="1"/>
</dbReference>
<dbReference type="Pfam" id="PF00059">
    <property type="entry name" value="Lectin_C"/>
    <property type="match status" value="1"/>
</dbReference>
<reference evidence="5" key="3">
    <citation type="submission" date="2025-09" db="UniProtKB">
        <authorList>
            <consortium name="Ensembl"/>
        </authorList>
    </citation>
    <scope>IDENTIFICATION</scope>
    <source>
        <strain evidence="5">Glennie</strain>
    </source>
</reference>
<evidence type="ECO:0000259" key="4">
    <source>
        <dbReference type="PROSITE" id="PS50041"/>
    </source>
</evidence>
<dbReference type="InterPro" id="IPR016186">
    <property type="entry name" value="C-type_lectin-like/link_sf"/>
</dbReference>
<dbReference type="SUPFAM" id="SSF56436">
    <property type="entry name" value="C-type lectin-like"/>
    <property type="match status" value="1"/>
</dbReference>
<evidence type="ECO:0000313" key="6">
    <source>
        <dbReference type="Proteomes" id="UP000002279"/>
    </source>
</evidence>
<dbReference type="SMART" id="SM00034">
    <property type="entry name" value="CLECT"/>
    <property type="match status" value="1"/>
</dbReference>
<dbReference type="GeneTree" id="ENSGT00940000155319"/>
<feature type="transmembrane region" description="Helical" evidence="3">
    <location>
        <begin position="27"/>
        <end position="46"/>
    </location>
</feature>
<dbReference type="InterPro" id="IPR033992">
    <property type="entry name" value="NKR-like_CTLD"/>
</dbReference>
<dbReference type="OrthoDB" id="8935730at2759"/>
<gene>
    <name evidence="5" type="primary">LOC114817771</name>
</gene>
<dbReference type="RefSeq" id="XP_028937700.1">
    <property type="nucleotide sequence ID" value="XM_029081867.2"/>
</dbReference>
<dbReference type="CDD" id="cd03593">
    <property type="entry name" value="CLECT_NK_receptors_like"/>
    <property type="match status" value="1"/>
</dbReference>
<proteinExistence type="predicted"/>